<dbReference type="Proteomes" id="UP000265520">
    <property type="component" value="Unassembled WGS sequence"/>
</dbReference>
<protein>
    <submittedName>
        <fullName evidence="1">Uncharacterized protein</fullName>
    </submittedName>
</protein>
<comment type="caution">
    <text evidence="1">The sequence shown here is derived from an EMBL/GenBank/DDBJ whole genome shotgun (WGS) entry which is preliminary data.</text>
</comment>
<feature type="non-terminal residue" evidence="1">
    <location>
        <position position="1"/>
    </location>
</feature>
<accession>A0A392VQ99</accession>
<organism evidence="1 2">
    <name type="scientific">Trifolium medium</name>
    <dbReference type="NCBI Taxonomy" id="97028"/>
    <lineage>
        <taxon>Eukaryota</taxon>
        <taxon>Viridiplantae</taxon>
        <taxon>Streptophyta</taxon>
        <taxon>Embryophyta</taxon>
        <taxon>Tracheophyta</taxon>
        <taxon>Spermatophyta</taxon>
        <taxon>Magnoliopsida</taxon>
        <taxon>eudicotyledons</taxon>
        <taxon>Gunneridae</taxon>
        <taxon>Pentapetalae</taxon>
        <taxon>rosids</taxon>
        <taxon>fabids</taxon>
        <taxon>Fabales</taxon>
        <taxon>Fabaceae</taxon>
        <taxon>Papilionoideae</taxon>
        <taxon>50 kb inversion clade</taxon>
        <taxon>NPAAA clade</taxon>
        <taxon>Hologalegina</taxon>
        <taxon>IRL clade</taxon>
        <taxon>Trifolieae</taxon>
        <taxon>Trifolium</taxon>
    </lineage>
</organism>
<sequence length="13" mass="1454">GPDYQEDDTSAQE</sequence>
<evidence type="ECO:0000313" key="2">
    <source>
        <dbReference type="Proteomes" id="UP000265520"/>
    </source>
</evidence>
<reference evidence="1 2" key="1">
    <citation type="journal article" date="2018" name="Front. Plant Sci.">
        <title>Red Clover (Trifolium pratense) and Zigzag Clover (T. medium) - A Picture of Genomic Similarities and Differences.</title>
        <authorList>
            <person name="Dluhosova J."/>
            <person name="Istvanek J."/>
            <person name="Nedelnik J."/>
            <person name="Repkova J."/>
        </authorList>
    </citation>
    <scope>NUCLEOTIDE SEQUENCE [LARGE SCALE GENOMIC DNA]</scope>
    <source>
        <strain evidence="2">cv. 10/8</strain>
        <tissue evidence="1">Leaf</tissue>
    </source>
</reference>
<evidence type="ECO:0000313" key="1">
    <source>
        <dbReference type="EMBL" id="MCI89599.1"/>
    </source>
</evidence>
<name>A0A392VQ99_9FABA</name>
<keyword evidence="2" id="KW-1185">Reference proteome</keyword>
<dbReference type="EMBL" id="LXQA011223685">
    <property type="protein sequence ID" value="MCI89599.1"/>
    <property type="molecule type" value="Genomic_DNA"/>
</dbReference>
<proteinExistence type="predicted"/>